<sequence>MSNPRKQVLLVQHRLFQYRVPLFERMRELAEDRNIDLRVIHGQPTDAELVRKDQGHLDWADQVRNRYISLGGSDLVWQPLPQELANPDLCVILQLNRVISNYPWLLRRKFGRTKVGYWGHGANLQAEDSDSLRERWKRALSHQVDHWFAYTDATVDLLVGSGYPANQITALNNAIDTNGFRAQCDAVTVEEIADLRTELRVPDGGHLGIFCGSLYAEKRLDLLLEAGDILAERFPGFTVAVVGDGPGRAMLDAAAKPWMRTVGVKFGAEKARYFRAGSVMLNPGLVGLHILDSFCAGLPMVSTRNAKHSPEIAYLRDGENGILAGDGAEAYAEAVARLLADGEFRQRLAAQARADGRAYTIEAMADNFMGGIDRCLAA</sequence>
<protein>
    <submittedName>
        <fullName evidence="1">Glycosyltransferase family 4 protein</fullName>
        <ecNumber evidence="1">2.4.-.-</ecNumber>
    </submittedName>
</protein>
<evidence type="ECO:0000313" key="2">
    <source>
        <dbReference type="Proteomes" id="UP001597295"/>
    </source>
</evidence>
<dbReference type="GO" id="GO:0016757">
    <property type="term" value="F:glycosyltransferase activity"/>
    <property type="evidence" value="ECO:0007669"/>
    <property type="project" value="UniProtKB-KW"/>
</dbReference>
<dbReference type="PANTHER" id="PTHR45947:SF3">
    <property type="entry name" value="SULFOQUINOVOSYL TRANSFERASE SQD2"/>
    <property type="match status" value="1"/>
</dbReference>
<dbReference type="RefSeq" id="WP_379879073.1">
    <property type="nucleotide sequence ID" value="NZ_JBHUIP010000016.1"/>
</dbReference>
<dbReference type="Pfam" id="PF13692">
    <property type="entry name" value="Glyco_trans_1_4"/>
    <property type="match status" value="1"/>
</dbReference>
<name>A0ABW5DYQ9_9PROT</name>
<dbReference type="SUPFAM" id="SSF53756">
    <property type="entry name" value="UDP-Glycosyltransferase/glycogen phosphorylase"/>
    <property type="match status" value="1"/>
</dbReference>
<organism evidence="1 2">
    <name type="scientific">Lacibacterium aquatile</name>
    <dbReference type="NCBI Taxonomy" id="1168082"/>
    <lineage>
        <taxon>Bacteria</taxon>
        <taxon>Pseudomonadati</taxon>
        <taxon>Pseudomonadota</taxon>
        <taxon>Alphaproteobacteria</taxon>
        <taxon>Rhodospirillales</taxon>
        <taxon>Rhodospirillaceae</taxon>
    </lineage>
</organism>
<keyword evidence="1" id="KW-0328">Glycosyltransferase</keyword>
<dbReference type="CDD" id="cd03801">
    <property type="entry name" value="GT4_PimA-like"/>
    <property type="match status" value="1"/>
</dbReference>
<dbReference type="InterPro" id="IPR050194">
    <property type="entry name" value="Glycosyltransferase_grp1"/>
</dbReference>
<dbReference type="Proteomes" id="UP001597295">
    <property type="component" value="Unassembled WGS sequence"/>
</dbReference>
<dbReference type="PANTHER" id="PTHR45947">
    <property type="entry name" value="SULFOQUINOVOSYL TRANSFERASE SQD2"/>
    <property type="match status" value="1"/>
</dbReference>
<dbReference type="EC" id="2.4.-.-" evidence="1"/>
<reference evidence="2" key="1">
    <citation type="journal article" date="2019" name="Int. J. Syst. Evol. Microbiol.">
        <title>The Global Catalogue of Microorganisms (GCM) 10K type strain sequencing project: providing services to taxonomists for standard genome sequencing and annotation.</title>
        <authorList>
            <consortium name="The Broad Institute Genomics Platform"/>
            <consortium name="The Broad Institute Genome Sequencing Center for Infectious Disease"/>
            <person name="Wu L."/>
            <person name="Ma J."/>
        </authorList>
    </citation>
    <scope>NUCLEOTIDE SEQUENCE [LARGE SCALE GENOMIC DNA]</scope>
    <source>
        <strain evidence="2">CGMCC 1.19062</strain>
    </source>
</reference>
<proteinExistence type="predicted"/>
<keyword evidence="2" id="KW-1185">Reference proteome</keyword>
<comment type="caution">
    <text evidence="1">The sequence shown here is derived from an EMBL/GenBank/DDBJ whole genome shotgun (WGS) entry which is preliminary data.</text>
</comment>
<evidence type="ECO:0000313" key="1">
    <source>
        <dbReference type="EMBL" id="MFD2265584.1"/>
    </source>
</evidence>
<accession>A0ABW5DYQ9</accession>
<dbReference type="EMBL" id="JBHUIP010000016">
    <property type="protein sequence ID" value="MFD2265584.1"/>
    <property type="molecule type" value="Genomic_DNA"/>
</dbReference>
<gene>
    <name evidence="1" type="ORF">ACFSM5_21960</name>
</gene>
<keyword evidence="1" id="KW-0808">Transferase</keyword>
<dbReference type="Gene3D" id="3.40.50.2000">
    <property type="entry name" value="Glycogen Phosphorylase B"/>
    <property type="match status" value="2"/>
</dbReference>